<name>A0ACC1J1M9_9FUNG</name>
<gene>
    <name evidence="1" type="ORF">FBU59_005816</name>
</gene>
<evidence type="ECO:0000313" key="1">
    <source>
        <dbReference type="EMBL" id="KAJ1934079.1"/>
    </source>
</evidence>
<accession>A0ACC1J1M9</accession>
<keyword evidence="2" id="KW-1185">Reference proteome</keyword>
<evidence type="ECO:0000313" key="2">
    <source>
        <dbReference type="Proteomes" id="UP001150603"/>
    </source>
</evidence>
<protein>
    <submittedName>
        <fullName evidence="1">Uncharacterized protein</fullName>
    </submittedName>
</protein>
<reference evidence="1" key="1">
    <citation type="submission" date="2022-07" db="EMBL/GenBank/DDBJ databases">
        <title>Phylogenomic reconstructions and comparative analyses of Kickxellomycotina fungi.</title>
        <authorList>
            <person name="Reynolds N.K."/>
            <person name="Stajich J.E."/>
            <person name="Barry K."/>
            <person name="Grigoriev I.V."/>
            <person name="Crous P."/>
            <person name="Smith M.E."/>
        </authorList>
    </citation>
    <scope>NUCLEOTIDE SEQUENCE</scope>
    <source>
        <strain evidence="1">NRRL 5244</strain>
    </source>
</reference>
<comment type="caution">
    <text evidence="1">The sequence shown here is derived from an EMBL/GenBank/DDBJ whole genome shotgun (WGS) entry which is preliminary data.</text>
</comment>
<dbReference type="EMBL" id="JANBPW010004795">
    <property type="protein sequence ID" value="KAJ1934079.1"/>
    <property type="molecule type" value="Genomic_DNA"/>
</dbReference>
<feature type="non-terminal residue" evidence="1">
    <location>
        <position position="1"/>
    </location>
</feature>
<sequence length="61" mass="6974">AKKKNWRTGKPMYDYQKALEGWKSAGPMYYYRGKYLNAAPMIRIAAGTWATVLVSAGWMLL</sequence>
<proteinExistence type="predicted"/>
<organism evidence="1 2">
    <name type="scientific">Linderina macrospora</name>
    <dbReference type="NCBI Taxonomy" id="4868"/>
    <lineage>
        <taxon>Eukaryota</taxon>
        <taxon>Fungi</taxon>
        <taxon>Fungi incertae sedis</taxon>
        <taxon>Zoopagomycota</taxon>
        <taxon>Kickxellomycotina</taxon>
        <taxon>Kickxellomycetes</taxon>
        <taxon>Kickxellales</taxon>
        <taxon>Kickxellaceae</taxon>
        <taxon>Linderina</taxon>
    </lineage>
</organism>
<dbReference type="Proteomes" id="UP001150603">
    <property type="component" value="Unassembled WGS sequence"/>
</dbReference>